<feature type="region of interest" description="Disordered" evidence="7">
    <location>
        <begin position="1"/>
        <end position="20"/>
    </location>
</feature>
<dbReference type="SMART" id="SM01217">
    <property type="entry name" value="Fn3_like"/>
    <property type="match status" value="1"/>
</dbReference>
<comment type="caution">
    <text evidence="9">The sequence shown here is derived from an EMBL/GenBank/DDBJ whole genome shotgun (WGS) entry which is preliminary data.</text>
</comment>
<dbReference type="Pfam" id="PF00933">
    <property type="entry name" value="Glyco_hydro_3"/>
    <property type="match status" value="1"/>
</dbReference>
<keyword evidence="4" id="KW-0732">Signal</keyword>
<dbReference type="InterPro" id="IPR026891">
    <property type="entry name" value="Fn3-like"/>
</dbReference>
<feature type="compositionally biased region" description="Low complexity" evidence="7">
    <location>
        <begin position="1"/>
        <end position="17"/>
    </location>
</feature>
<dbReference type="Pfam" id="PF14310">
    <property type="entry name" value="Fn3-like"/>
    <property type="match status" value="1"/>
</dbReference>
<dbReference type="PRINTS" id="PR00133">
    <property type="entry name" value="GLHYDRLASE3"/>
</dbReference>
<dbReference type="Pfam" id="PF01915">
    <property type="entry name" value="Glyco_hydro_3_C"/>
    <property type="match status" value="1"/>
</dbReference>
<evidence type="ECO:0000256" key="3">
    <source>
        <dbReference type="ARBA" id="ARBA00012744"/>
    </source>
</evidence>
<dbReference type="PANTHER" id="PTHR30620:SF16">
    <property type="entry name" value="LYSOSOMAL BETA GLUCOSIDASE"/>
    <property type="match status" value="1"/>
</dbReference>
<feature type="domain" description="Fibronectin type III-like" evidence="8">
    <location>
        <begin position="681"/>
        <end position="750"/>
    </location>
</feature>
<dbReference type="GO" id="GO:0008422">
    <property type="term" value="F:beta-glucosidase activity"/>
    <property type="evidence" value="ECO:0007669"/>
    <property type="project" value="UniProtKB-EC"/>
</dbReference>
<dbReference type="Gene3D" id="2.60.40.10">
    <property type="entry name" value="Immunoglobulins"/>
    <property type="match status" value="1"/>
</dbReference>
<dbReference type="SUPFAM" id="SSF51445">
    <property type="entry name" value="(Trans)glycosidases"/>
    <property type="match status" value="1"/>
</dbReference>
<keyword evidence="6 9" id="KW-0326">Glycosidase</keyword>
<dbReference type="InterPro" id="IPR036881">
    <property type="entry name" value="Glyco_hydro_3_C_sf"/>
</dbReference>
<sequence length="763" mass="82731">MASQPSPSKSSAKSVPPYRDASLPIERRVDDLLSRMTLEEKVGQLMQLPGNAAMPLATPEACREGRLGSVLSVVGSDVAPFQKAALESRLGIPLIVGIDAIHGHNMWQHATLFPSQLAMSNAWDEDLCRRIGRATAVEVAHTGIHWTFSPVFCLPRDLRWGRVGETFGEEPLLIGRLGAAMVQGYQGESLSDPMSIAACAKHYVGYGDSEGGRDASESFMTPRALRMSYLPPFERAIRAGCATVMSAYHAIDGTPVIYSRWLMTEVLRKEWGFQGFIVTDWDTIGRTHLARRVCATPAESAARALKAGTDMSMTTPSFYENTLANLKSGAVSEVEVDEACRRILRIKFRLGLFENPRLPDEEKARAVSGTAAHRALALESARRSLVLLKNRGLLPLNRDRVRRLAVIGPNADDVLGTVGDWALGAGQNQGQRETYPPESIVTVLEGLHRVAGPGVEVSYAAGCGMEHRRWDQRTITWSRHPFGDGVRESMPEKIAAAVRLAERSDVAVLVLGDHVHTYSGETKSTATLELPGEQAALFDAVVSTGVPVVVVLTATRPLAIPDIARRADAIVLAGALGSEAGVAVAEALFGEFNPSGKLTIGWPHHVGQQPVRYDLSVGAHQQAYPDLPDAGFEALFPFGFGLSYSTVSYRGLELKTPVVGEGGALEATVRVRNTGYVATDEIVQVYLRRHTASVTWPALKLADWTRVHLEPGEEQSVVIRLPREALAICDAEARWVVEPGTCDLLVGPSSRPADLKALSFRIE</sequence>
<dbReference type="InterPro" id="IPR017853">
    <property type="entry name" value="GH"/>
</dbReference>
<organism evidence="9">
    <name type="scientific">mine drainage metagenome</name>
    <dbReference type="NCBI Taxonomy" id="410659"/>
    <lineage>
        <taxon>unclassified sequences</taxon>
        <taxon>metagenomes</taxon>
        <taxon>ecological metagenomes</taxon>
    </lineage>
</organism>
<evidence type="ECO:0000259" key="8">
    <source>
        <dbReference type="SMART" id="SM01217"/>
    </source>
</evidence>
<dbReference type="Gene3D" id="3.20.20.300">
    <property type="entry name" value="Glycoside hydrolase, family 3, N-terminal domain"/>
    <property type="match status" value="1"/>
</dbReference>
<proteinExistence type="inferred from homology"/>
<accession>A0A1J5QSG0</accession>
<dbReference type="InterPro" id="IPR001764">
    <property type="entry name" value="Glyco_hydro_3_N"/>
</dbReference>
<dbReference type="EMBL" id="MLJW01000483">
    <property type="protein sequence ID" value="OIQ86384.1"/>
    <property type="molecule type" value="Genomic_DNA"/>
</dbReference>
<dbReference type="InterPro" id="IPR002772">
    <property type="entry name" value="Glyco_hydro_3_C"/>
</dbReference>
<comment type="similarity">
    <text evidence="2">Belongs to the glycosyl hydrolase 3 family.</text>
</comment>
<evidence type="ECO:0000313" key="9">
    <source>
        <dbReference type="EMBL" id="OIQ86384.1"/>
    </source>
</evidence>
<evidence type="ECO:0000256" key="1">
    <source>
        <dbReference type="ARBA" id="ARBA00000448"/>
    </source>
</evidence>
<evidence type="ECO:0000256" key="5">
    <source>
        <dbReference type="ARBA" id="ARBA00022801"/>
    </source>
</evidence>
<dbReference type="SUPFAM" id="SSF52279">
    <property type="entry name" value="Beta-D-glucan exohydrolase, C-terminal domain"/>
    <property type="match status" value="1"/>
</dbReference>
<name>A0A1J5QSG0_9ZZZZ</name>
<comment type="catalytic activity">
    <reaction evidence="1">
        <text>Hydrolysis of terminal, non-reducing beta-D-glucosyl residues with release of beta-D-glucose.</text>
        <dbReference type="EC" id="3.2.1.21"/>
    </reaction>
</comment>
<reference evidence="9" key="1">
    <citation type="submission" date="2016-10" db="EMBL/GenBank/DDBJ databases">
        <title>Sequence of Gallionella enrichment culture.</title>
        <authorList>
            <person name="Poehlein A."/>
            <person name="Muehling M."/>
            <person name="Daniel R."/>
        </authorList>
    </citation>
    <scope>NUCLEOTIDE SEQUENCE</scope>
</reference>
<keyword evidence="5 9" id="KW-0378">Hydrolase</keyword>
<dbReference type="Gene3D" id="3.40.50.1700">
    <property type="entry name" value="Glycoside hydrolase family 3 C-terminal domain"/>
    <property type="match status" value="1"/>
</dbReference>
<protein>
    <recommendedName>
        <fullName evidence="3">beta-glucosidase</fullName>
        <ecNumber evidence="3">3.2.1.21</ecNumber>
    </recommendedName>
</protein>
<dbReference type="InterPro" id="IPR036962">
    <property type="entry name" value="Glyco_hydro_3_N_sf"/>
</dbReference>
<dbReference type="GO" id="GO:0009251">
    <property type="term" value="P:glucan catabolic process"/>
    <property type="evidence" value="ECO:0007669"/>
    <property type="project" value="TreeGrafter"/>
</dbReference>
<evidence type="ECO:0000256" key="2">
    <source>
        <dbReference type="ARBA" id="ARBA00005336"/>
    </source>
</evidence>
<gene>
    <name evidence="9" type="primary">bglX_7</name>
    <name evidence="9" type="ORF">GALL_317700</name>
</gene>
<evidence type="ECO:0000256" key="7">
    <source>
        <dbReference type="SAM" id="MobiDB-lite"/>
    </source>
</evidence>
<evidence type="ECO:0000256" key="4">
    <source>
        <dbReference type="ARBA" id="ARBA00022729"/>
    </source>
</evidence>
<evidence type="ECO:0000256" key="6">
    <source>
        <dbReference type="ARBA" id="ARBA00023295"/>
    </source>
</evidence>
<dbReference type="InterPro" id="IPR051915">
    <property type="entry name" value="Cellulose_Degrad_GH3"/>
</dbReference>
<dbReference type="PANTHER" id="PTHR30620">
    <property type="entry name" value="PERIPLASMIC BETA-GLUCOSIDASE-RELATED"/>
    <property type="match status" value="1"/>
</dbReference>
<dbReference type="AlphaFoldDB" id="A0A1J5QSG0"/>
<dbReference type="EC" id="3.2.1.21" evidence="3"/>
<dbReference type="InterPro" id="IPR013783">
    <property type="entry name" value="Ig-like_fold"/>
</dbReference>